<protein>
    <recommendedName>
        <fullName evidence="6">Reverse transcriptase domain-containing protein</fullName>
    </recommendedName>
</protein>
<dbReference type="InterPro" id="IPR023335">
    <property type="entry name" value="ATP12_ortho_dom_sf"/>
</dbReference>
<comment type="caution">
    <text evidence="7">The sequence shown here is derived from an EMBL/GenBank/DDBJ whole genome shotgun (WGS) entry which is preliminary data.</text>
</comment>
<dbReference type="PANTHER" id="PTHR21013:SF10">
    <property type="entry name" value="ATP SYNTHASE MITOCHONDRIAL F1 COMPLEX ASSEMBLY FACTOR 2"/>
    <property type="match status" value="1"/>
</dbReference>
<dbReference type="InterPro" id="IPR011419">
    <property type="entry name" value="ATP12_ATP_synth-F1-assembly"/>
</dbReference>
<evidence type="ECO:0000256" key="1">
    <source>
        <dbReference type="ARBA" id="ARBA00004173"/>
    </source>
</evidence>
<comment type="similarity">
    <text evidence="2">Belongs to the ATP12 family.</text>
</comment>
<dbReference type="PANTHER" id="PTHR21013">
    <property type="entry name" value="ATP SYNTHASE MITOCHONDRIAL F1 COMPLEX ASSEMBLY FACTOR 2/ATP12 PROTEIN, MITOCHONDRIAL PRECURSOR"/>
    <property type="match status" value="1"/>
</dbReference>
<dbReference type="InterPro" id="IPR000477">
    <property type="entry name" value="RT_dom"/>
</dbReference>
<evidence type="ECO:0000256" key="2">
    <source>
        <dbReference type="ARBA" id="ARBA00008231"/>
    </source>
</evidence>
<keyword evidence="3" id="KW-0809">Transit peptide</keyword>
<dbReference type="AlphaFoldDB" id="A0AA88HE91"/>
<dbReference type="InterPro" id="IPR042272">
    <property type="entry name" value="ATP12_ATP_synth-F1-assembly_N"/>
</dbReference>
<dbReference type="SUPFAM" id="SSF160909">
    <property type="entry name" value="ATP12-like"/>
    <property type="match status" value="1"/>
</dbReference>
<accession>A0AA88HE91</accession>
<gene>
    <name evidence="7" type="ORF">QYM36_017861</name>
</gene>
<dbReference type="Pfam" id="PF00078">
    <property type="entry name" value="RVT_1"/>
    <property type="match status" value="1"/>
</dbReference>
<evidence type="ECO:0000256" key="5">
    <source>
        <dbReference type="ARBA" id="ARBA00023186"/>
    </source>
</evidence>
<evidence type="ECO:0000259" key="6">
    <source>
        <dbReference type="PROSITE" id="PS50878"/>
    </source>
</evidence>
<dbReference type="PROSITE" id="PS50878">
    <property type="entry name" value="RT_POL"/>
    <property type="match status" value="1"/>
</dbReference>
<evidence type="ECO:0000313" key="8">
    <source>
        <dbReference type="Proteomes" id="UP001187531"/>
    </source>
</evidence>
<comment type="subcellular location">
    <subcellularLocation>
        <location evidence="1">Mitochondrion</location>
    </subcellularLocation>
</comment>
<name>A0AA88HE91_ARTSF</name>
<sequence>MKAYTRHLDNIIEGIDEFLDFKIRTCLAIGEYDVQRAFDSGIHSQNMVELRKSGVDRAIVKPLNDMYSRLKVRIKLSGKLSRRFAVVKKGIKQGAVSSPDLFNNSISTAQSKVAPCCIFKGIDVSLVGFADDLLNFSRILSSLESNFKILEMEYDEIGLSFNVTKCEVLLFNWNASQPEIQLGSQVVMPSKSIVYLGLPIGETLQHTRALLVKHIEKKISKKLKTPGGQVFKVSSYPLSLAVAAEWDSQKPNIIIPTMHISAICNTVIDNPNHLTKYDIVHNLIPYLENDTLLYRDSDNEEWHEMQSKEWDPLVDWFNCRFETSLEPCSDITGPVIRPEDREAIARHLLSHSLWTVQGLSFGTETLKSTILMIAVFAKRLTVEQAVRLARLEAVFQ</sequence>
<dbReference type="EMBL" id="JAVRJZ010000078">
    <property type="protein sequence ID" value="KAK2703702.1"/>
    <property type="molecule type" value="Genomic_DNA"/>
</dbReference>
<proteinExistence type="inferred from homology"/>
<organism evidence="7 8">
    <name type="scientific">Artemia franciscana</name>
    <name type="common">Brine shrimp</name>
    <name type="synonym">Artemia sanfranciscana</name>
    <dbReference type="NCBI Taxonomy" id="6661"/>
    <lineage>
        <taxon>Eukaryota</taxon>
        <taxon>Metazoa</taxon>
        <taxon>Ecdysozoa</taxon>
        <taxon>Arthropoda</taxon>
        <taxon>Crustacea</taxon>
        <taxon>Branchiopoda</taxon>
        <taxon>Anostraca</taxon>
        <taxon>Artemiidae</taxon>
        <taxon>Artemia</taxon>
    </lineage>
</organism>
<feature type="non-terminal residue" evidence="7">
    <location>
        <position position="1"/>
    </location>
</feature>
<dbReference type="Proteomes" id="UP001187531">
    <property type="component" value="Unassembled WGS sequence"/>
</dbReference>
<keyword evidence="8" id="KW-1185">Reference proteome</keyword>
<dbReference type="Pfam" id="PF07542">
    <property type="entry name" value="ATP12"/>
    <property type="match status" value="1"/>
</dbReference>
<feature type="domain" description="Reverse transcriptase" evidence="6">
    <location>
        <begin position="1"/>
        <end position="200"/>
    </location>
</feature>
<dbReference type="GO" id="GO:0005739">
    <property type="term" value="C:mitochondrion"/>
    <property type="evidence" value="ECO:0007669"/>
    <property type="project" value="UniProtKB-SubCell"/>
</dbReference>
<keyword evidence="4" id="KW-0496">Mitochondrion</keyword>
<dbReference type="GO" id="GO:0033615">
    <property type="term" value="P:mitochondrial proton-transporting ATP synthase complex assembly"/>
    <property type="evidence" value="ECO:0007669"/>
    <property type="project" value="TreeGrafter"/>
</dbReference>
<keyword evidence="5" id="KW-0143">Chaperone</keyword>
<dbReference type="Gene3D" id="1.10.3580.10">
    <property type="entry name" value="ATP12 ATPase"/>
    <property type="match status" value="1"/>
</dbReference>
<evidence type="ECO:0000313" key="7">
    <source>
        <dbReference type="EMBL" id="KAK2703702.1"/>
    </source>
</evidence>
<evidence type="ECO:0000256" key="3">
    <source>
        <dbReference type="ARBA" id="ARBA00022946"/>
    </source>
</evidence>
<reference evidence="7" key="1">
    <citation type="submission" date="2023-07" db="EMBL/GenBank/DDBJ databases">
        <title>Chromosome-level genome assembly of Artemia franciscana.</title>
        <authorList>
            <person name="Jo E."/>
        </authorList>
    </citation>
    <scope>NUCLEOTIDE SEQUENCE</scope>
    <source>
        <tissue evidence="7">Whole body</tissue>
    </source>
</reference>
<evidence type="ECO:0000256" key="4">
    <source>
        <dbReference type="ARBA" id="ARBA00023128"/>
    </source>
</evidence>
<dbReference type="Gene3D" id="3.30.2180.10">
    <property type="entry name" value="ATP12-like"/>
    <property type="match status" value="1"/>
</dbReference>